<dbReference type="GeneID" id="89977791"/>
<comment type="similarity">
    <text evidence="1">Belongs to the short-chain dehydrogenases/reductases (SDR) family.</text>
</comment>
<dbReference type="Pfam" id="PF00106">
    <property type="entry name" value="adh_short"/>
    <property type="match status" value="1"/>
</dbReference>
<sequence>MASHPEFDARTEASTVAAAFAGQIRGRTILITGVSPNGLGESTAEALAAQSPKLLILTGRSKDKVQAVIDMLQKKHPHGNYRFLELDLSSLAAVRRAAEDIKAYSDVPQIDIVICNAGVMRIPQLELSPEGMEMQFQTNHLGHFLFVNLIMDRLITAAKNSASGAVRIINVSSLGVQYSPVRFSDINFTRAQSDIPESERANLNTVRAYGMSTEGTYNPITAYGQSKTANVLFSLALSHRLFDKYAIKSYALHPGGIVTELWRHTDPELLKQLVAGQAAVGGFKTLKQGSSTTLVAALDPSLPEATSGGDNLYLNDCQFFEITAWARNPQYAEKLWQLSERLVGQEFNI</sequence>
<gene>
    <name evidence="4" type="ORF">LTR84_009633</name>
</gene>
<comment type="caution">
    <text evidence="4">The sequence shown here is derived from an EMBL/GenBank/DDBJ whole genome shotgun (WGS) entry which is preliminary data.</text>
</comment>
<dbReference type="InterPro" id="IPR036291">
    <property type="entry name" value="NAD(P)-bd_dom_sf"/>
</dbReference>
<evidence type="ECO:0000256" key="3">
    <source>
        <dbReference type="ARBA" id="ARBA00023002"/>
    </source>
</evidence>
<evidence type="ECO:0000313" key="4">
    <source>
        <dbReference type="EMBL" id="KAK5059750.1"/>
    </source>
</evidence>
<keyword evidence="5" id="KW-1185">Reference proteome</keyword>
<dbReference type="AlphaFoldDB" id="A0AAV9NIZ5"/>
<proteinExistence type="inferred from homology"/>
<dbReference type="EMBL" id="JAVRRD010000004">
    <property type="protein sequence ID" value="KAK5059750.1"/>
    <property type="molecule type" value="Genomic_DNA"/>
</dbReference>
<reference evidence="4 5" key="1">
    <citation type="submission" date="2023-08" db="EMBL/GenBank/DDBJ databases">
        <title>Black Yeasts Isolated from many extreme environments.</title>
        <authorList>
            <person name="Coleine C."/>
            <person name="Stajich J.E."/>
            <person name="Selbmann L."/>
        </authorList>
    </citation>
    <scope>NUCLEOTIDE SEQUENCE [LARGE SCALE GENOMIC DNA]</scope>
    <source>
        <strain evidence="4 5">CCFEE 5792</strain>
    </source>
</reference>
<dbReference type="InterPro" id="IPR002347">
    <property type="entry name" value="SDR_fam"/>
</dbReference>
<dbReference type="GO" id="GO:0016491">
    <property type="term" value="F:oxidoreductase activity"/>
    <property type="evidence" value="ECO:0007669"/>
    <property type="project" value="UniProtKB-KW"/>
</dbReference>
<name>A0AAV9NIZ5_9EURO</name>
<dbReference type="RefSeq" id="XP_064709571.1">
    <property type="nucleotide sequence ID" value="XM_064853172.1"/>
</dbReference>
<dbReference type="Proteomes" id="UP001358417">
    <property type="component" value="Unassembled WGS sequence"/>
</dbReference>
<evidence type="ECO:0000256" key="1">
    <source>
        <dbReference type="ARBA" id="ARBA00006484"/>
    </source>
</evidence>
<keyword evidence="3" id="KW-0560">Oxidoreductase</keyword>
<dbReference type="Gene3D" id="3.40.50.720">
    <property type="entry name" value="NAD(P)-binding Rossmann-like Domain"/>
    <property type="match status" value="1"/>
</dbReference>
<dbReference type="PANTHER" id="PTHR24320:SF283">
    <property type="entry name" value="RETINOL DEHYDROGENASE 11"/>
    <property type="match status" value="1"/>
</dbReference>
<evidence type="ECO:0008006" key="6">
    <source>
        <dbReference type="Google" id="ProtNLM"/>
    </source>
</evidence>
<dbReference type="PRINTS" id="PR00081">
    <property type="entry name" value="GDHRDH"/>
</dbReference>
<protein>
    <recommendedName>
        <fullName evidence="6">Short-chain dehydrogenase</fullName>
    </recommendedName>
</protein>
<evidence type="ECO:0000313" key="5">
    <source>
        <dbReference type="Proteomes" id="UP001358417"/>
    </source>
</evidence>
<accession>A0AAV9NIZ5</accession>
<dbReference type="PANTHER" id="PTHR24320">
    <property type="entry name" value="RETINOL DEHYDROGENASE"/>
    <property type="match status" value="1"/>
</dbReference>
<evidence type="ECO:0000256" key="2">
    <source>
        <dbReference type="ARBA" id="ARBA00022857"/>
    </source>
</evidence>
<keyword evidence="2" id="KW-0521">NADP</keyword>
<dbReference type="SUPFAM" id="SSF51735">
    <property type="entry name" value="NAD(P)-binding Rossmann-fold domains"/>
    <property type="match status" value="1"/>
</dbReference>
<organism evidence="4 5">
    <name type="scientific">Exophiala bonariae</name>
    <dbReference type="NCBI Taxonomy" id="1690606"/>
    <lineage>
        <taxon>Eukaryota</taxon>
        <taxon>Fungi</taxon>
        <taxon>Dikarya</taxon>
        <taxon>Ascomycota</taxon>
        <taxon>Pezizomycotina</taxon>
        <taxon>Eurotiomycetes</taxon>
        <taxon>Chaetothyriomycetidae</taxon>
        <taxon>Chaetothyriales</taxon>
        <taxon>Herpotrichiellaceae</taxon>
        <taxon>Exophiala</taxon>
    </lineage>
</organism>